<dbReference type="EMBL" id="STGU01000004">
    <property type="protein sequence ID" value="THV36926.1"/>
    <property type="molecule type" value="Genomic_DNA"/>
</dbReference>
<evidence type="ECO:0000313" key="13">
    <source>
        <dbReference type="Proteomes" id="UP000307378"/>
    </source>
</evidence>
<feature type="binding site" evidence="9">
    <location>
        <position position="367"/>
    </location>
    <ligand>
        <name>beta-nicotinamide D-ribonucleotide</name>
        <dbReference type="ChEBI" id="CHEBI:14649"/>
    </ligand>
</feature>
<dbReference type="CDD" id="cd01569">
    <property type="entry name" value="PBEF_like"/>
    <property type="match status" value="1"/>
</dbReference>
<dbReference type="NCBIfam" id="NF006629">
    <property type="entry name" value="PRK09198.1"/>
    <property type="match status" value="1"/>
</dbReference>
<comment type="catalytic activity">
    <reaction evidence="8">
        <text>beta-nicotinamide D-ribonucleotide + diphosphate = 5-phospho-alpha-D-ribose 1-diphosphate + nicotinamide + H(+)</text>
        <dbReference type="Rhea" id="RHEA:16149"/>
        <dbReference type="ChEBI" id="CHEBI:14649"/>
        <dbReference type="ChEBI" id="CHEBI:15378"/>
        <dbReference type="ChEBI" id="CHEBI:17154"/>
        <dbReference type="ChEBI" id="CHEBI:33019"/>
        <dbReference type="ChEBI" id="CHEBI:58017"/>
        <dbReference type="EC" id="2.4.2.12"/>
    </reaction>
    <physiologicalReaction direction="right-to-left" evidence="8">
        <dbReference type="Rhea" id="RHEA:16151"/>
    </physiologicalReaction>
</comment>
<comment type="pathway">
    <text evidence="5">Cofactor biosynthesis; NAD(+) biosynthesis; nicotinamide D-ribonucleotide from 5-phospho-alpha-D-ribose 1-diphosphate and nicotinamide: step 1/1.</text>
</comment>
<evidence type="ECO:0000256" key="3">
    <source>
        <dbReference type="ARBA" id="ARBA00022676"/>
    </source>
</evidence>
<dbReference type="Pfam" id="PF04095">
    <property type="entry name" value="NAPRTase"/>
    <property type="match status" value="1"/>
</dbReference>
<feature type="domain" description="Nicotinamide phosphoribosyltransferase N-terminal" evidence="11">
    <location>
        <begin position="3"/>
        <end position="97"/>
    </location>
</feature>
<evidence type="ECO:0000259" key="11">
    <source>
        <dbReference type="Pfam" id="PF18127"/>
    </source>
</evidence>
<feature type="binding site" evidence="9">
    <location>
        <position position="230"/>
    </location>
    <ligand>
        <name>diphosphate</name>
        <dbReference type="ChEBI" id="CHEBI:33019"/>
    </ligand>
</feature>
<proteinExistence type="inferred from homology"/>
<dbReference type="Pfam" id="PF18127">
    <property type="entry name" value="NAMPT_N"/>
    <property type="match status" value="1"/>
</dbReference>
<sequence length="474" mass="51975">MDNIILATDSYKTSHFKQYPPGTTKVTSYIEARPGGTWDRVVFFGLQAFLRQYLTKAITLADVLEAETIFKAHGVPFNKAGWLHIIKKHHGLLPVGIEALPEGSVVPVGTPLVQIWNTDPECFWLTSYLETALLRAIWYPSTVATLSWHARQSLAHFVHATTDGDADSILSFMLHDFGARGVSSQESAMLGGAAHLINFSGTDTVEGLVAVMRYYDAEAVPAFSVPASEHSTMTAWGQDQEADAYANMMQEFPTGIVSIVADSYDYVNAVRNIFCIDLKDLVQVRAGQGRVVIRPDSGEPVPTVLFTLEKLGGAFGFTINSKGYKVLPDHVRILWGDGIAVPQMEGLLATMQQQGWAAENIVFGMGGALLQKVNRDSLRFAMKANEIEVGGEVREIAKQPKTDPSKASKAGAQAVVYDGMSNIRVIPQKQLNAWSGNLLEQRFIRGALVNESTFDQVRERAKKPFTNAQVKKVA</sequence>
<comment type="caution">
    <text evidence="12">The sequence shown here is derived from an EMBL/GenBank/DDBJ whole genome shotgun (WGS) entry which is preliminary data.</text>
</comment>
<dbReference type="PANTHER" id="PTHR43816:SF1">
    <property type="entry name" value="NICOTINAMIDE PHOSPHORIBOSYLTRANSFERASE"/>
    <property type="match status" value="1"/>
</dbReference>
<keyword evidence="3 12" id="KW-0328">Glycosyltransferase</keyword>
<dbReference type="AlphaFoldDB" id="A0A4V4HR96"/>
<dbReference type="InterPro" id="IPR016471">
    <property type="entry name" value="Nicotinamide_PRibTrfase"/>
</dbReference>
<dbReference type="InterPro" id="IPR041529">
    <property type="entry name" value="DUF5598"/>
</dbReference>
<evidence type="ECO:0000256" key="5">
    <source>
        <dbReference type="ARBA" id="ARBA00035007"/>
    </source>
</evidence>
<dbReference type="Gene3D" id="3.20.20.70">
    <property type="entry name" value="Aldolase class I"/>
    <property type="match status" value="1"/>
</dbReference>
<dbReference type="EC" id="2.4.2.12" evidence="6"/>
<keyword evidence="2" id="KW-0662">Pyridine nucleotide biosynthesis</keyword>
<keyword evidence="12" id="KW-0436">Ligase</keyword>
<comment type="similarity">
    <text evidence="1">Belongs to the NAPRTase family.</text>
</comment>
<keyword evidence="4 12" id="KW-0808">Transferase</keyword>
<accession>A0A4V4HR96</accession>
<evidence type="ECO:0000313" key="12">
    <source>
        <dbReference type="EMBL" id="THV36926.1"/>
    </source>
</evidence>
<dbReference type="GO" id="GO:0009435">
    <property type="term" value="P:NAD+ biosynthetic process"/>
    <property type="evidence" value="ECO:0007669"/>
    <property type="project" value="InterPro"/>
</dbReference>
<evidence type="ECO:0000256" key="6">
    <source>
        <dbReference type="ARBA" id="ARBA00035024"/>
    </source>
</evidence>
<dbReference type="RefSeq" id="WP_136540385.1">
    <property type="nucleotide sequence ID" value="NZ_STGU01000004.1"/>
</dbReference>
<dbReference type="SUPFAM" id="SSF51690">
    <property type="entry name" value="Nicotinate/Quinolinate PRTase C-terminal domain-like"/>
    <property type="match status" value="1"/>
</dbReference>
<reference evidence="12 13" key="1">
    <citation type="submission" date="2019-04" db="EMBL/GenBank/DDBJ databases">
        <title>genome sequence of strain W3.</title>
        <authorList>
            <person name="Gao J."/>
            <person name="Sun J."/>
        </authorList>
    </citation>
    <scope>NUCLEOTIDE SEQUENCE [LARGE SCALE GENOMIC DNA]</scope>
    <source>
        <strain evidence="12 13">W3</strain>
    </source>
</reference>
<dbReference type="GO" id="GO:0047280">
    <property type="term" value="F:nicotinamide phosphoribosyltransferase activity"/>
    <property type="evidence" value="ECO:0007669"/>
    <property type="project" value="UniProtKB-EC"/>
</dbReference>
<feature type="binding site" evidence="9">
    <location>
        <begin position="294"/>
        <end position="296"/>
    </location>
    <ligand>
        <name>beta-nicotinamide D-ribonucleotide</name>
        <dbReference type="ChEBI" id="CHEBI:14649"/>
    </ligand>
</feature>
<evidence type="ECO:0000259" key="10">
    <source>
        <dbReference type="Pfam" id="PF04095"/>
    </source>
</evidence>
<evidence type="ECO:0000256" key="4">
    <source>
        <dbReference type="ARBA" id="ARBA00022679"/>
    </source>
</evidence>
<feature type="binding site" evidence="9">
    <location>
        <begin position="336"/>
        <end position="337"/>
    </location>
    <ligand>
        <name>beta-nicotinamide D-ribonucleotide</name>
        <dbReference type="ChEBI" id="CHEBI:14649"/>
    </ligand>
</feature>
<dbReference type="PANTHER" id="PTHR43816">
    <property type="entry name" value="NICOTINAMIDE PHOSPHORIBOSYLTRANSFERASE"/>
    <property type="match status" value="1"/>
</dbReference>
<evidence type="ECO:0000256" key="2">
    <source>
        <dbReference type="ARBA" id="ARBA00022642"/>
    </source>
</evidence>
<dbReference type="InterPro" id="IPR013785">
    <property type="entry name" value="Aldolase_TIM"/>
</dbReference>
<feature type="binding site" evidence="9">
    <location>
        <position position="375"/>
    </location>
    <ligand>
        <name>beta-nicotinamide D-ribonucleotide</name>
        <dbReference type="ChEBI" id="CHEBI:14649"/>
    </ligand>
</feature>
<feature type="binding site" evidence="9">
    <location>
        <position position="294"/>
    </location>
    <ligand>
        <name>diphosphate</name>
        <dbReference type="ChEBI" id="CHEBI:33019"/>
    </ligand>
</feature>
<name>A0A4V4HR96_9HYPH</name>
<evidence type="ECO:0000256" key="8">
    <source>
        <dbReference type="ARBA" id="ARBA00047835"/>
    </source>
</evidence>
<feature type="binding site" evidence="9">
    <location>
        <position position="203"/>
    </location>
    <ligand>
        <name>beta-nicotinamide D-ribonucleotide</name>
        <dbReference type="ChEBI" id="CHEBI:14649"/>
    </ligand>
</feature>
<gene>
    <name evidence="12" type="ORF">FAA86_10550</name>
</gene>
<evidence type="ECO:0000256" key="7">
    <source>
        <dbReference type="ARBA" id="ARBA00035036"/>
    </source>
</evidence>
<evidence type="ECO:0000256" key="1">
    <source>
        <dbReference type="ARBA" id="ARBA00010897"/>
    </source>
</evidence>
<dbReference type="PIRSF" id="PIRSF005943">
    <property type="entry name" value="NMPRT"/>
    <property type="match status" value="1"/>
</dbReference>
<dbReference type="InterPro" id="IPR036068">
    <property type="entry name" value="Nicotinate_pribotase-like_C"/>
</dbReference>
<feature type="domain" description="Nicotinate/nicotinamide phosphoribosyltransferase" evidence="10">
    <location>
        <begin position="172"/>
        <end position="412"/>
    </location>
</feature>
<dbReference type="GO" id="GO:0016874">
    <property type="term" value="F:ligase activity"/>
    <property type="evidence" value="ECO:0007669"/>
    <property type="project" value="UniProtKB-KW"/>
</dbReference>
<dbReference type="InterPro" id="IPR041525">
    <property type="entry name" value="N/Namide_PRibTrfase"/>
</dbReference>
<feature type="binding site" evidence="9">
    <location>
        <position position="180"/>
    </location>
    <ligand>
        <name>diphosphate</name>
        <dbReference type="ChEBI" id="CHEBI:33019"/>
    </ligand>
</feature>
<organism evidence="12 13">
    <name type="scientific">Rhizobium rosettiformans W3</name>
    <dbReference type="NCBI Taxonomy" id="538378"/>
    <lineage>
        <taxon>Bacteria</taxon>
        <taxon>Pseudomonadati</taxon>
        <taxon>Pseudomonadota</taxon>
        <taxon>Alphaproteobacteria</taxon>
        <taxon>Hyphomicrobiales</taxon>
        <taxon>Rhizobiaceae</taxon>
        <taxon>Rhizobium/Agrobacterium group</taxon>
        <taxon>Rhizobium</taxon>
    </lineage>
</organism>
<dbReference type="Proteomes" id="UP000307378">
    <property type="component" value="Unassembled WGS sequence"/>
</dbReference>
<evidence type="ECO:0000256" key="9">
    <source>
        <dbReference type="PIRSR" id="PIRSR005943-1"/>
    </source>
</evidence>
<protein>
    <recommendedName>
        <fullName evidence="7">Nicotinamide phosphoribosyltransferase</fullName>
        <ecNumber evidence="6">2.4.2.12</ecNumber>
    </recommendedName>
</protein>